<dbReference type="InParanoid" id="A0A0V0QR12"/>
<keyword evidence="1" id="KW-1133">Transmembrane helix</keyword>
<evidence type="ECO:0000313" key="2">
    <source>
        <dbReference type="EMBL" id="KRX04692.1"/>
    </source>
</evidence>
<keyword evidence="1" id="KW-0472">Membrane</keyword>
<feature type="transmembrane region" description="Helical" evidence="1">
    <location>
        <begin position="79"/>
        <end position="107"/>
    </location>
</feature>
<protein>
    <submittedName>
        <fullName evidence="2">Uncharacterized protein</fullName>
    </submittedName>
</protein>
<evidence type="ECO:0000313" key="3">
    <source>
        <dbReference type="Proteomes" id="UP000054937"/>
    </source>
</evidence>
<dbReference type="AlphaFoldDB" id="A0A0V0QR12"/>
<evidence type="ECO:0000256" key="1">
    <source>
        <dbReference type="SAM" id="Phobius"/>
    </source>
</evidence>
<keyword evidence="3" id="KW-1185">Reference proteome</keyword>
<proteinExistence type="predicted"/>
<dbReference type="Proteomes" id="UP000054937">
    <property type="component" value="Unassembled WGS sequence"/>
</dbReference>
<organism evidence="2 3">
    <name type="scientific">Pseudocohnilembus persalinus</name>
    <name type="common">Ciliate</name>
    <dbReference type="NCBI Taxonomy" id="266149"/>
    <lineage>
        <taxon>Eukaryota</taxon>
        <taxon>Sar</taxon>
        <taxon>Alveolata</taxon>
        <taxon>Ciliophora</taxon>
        <taxon>Intramacronucleata</taxon>
        <taxon>Oligohymenophorea</taxon>
        <taxon>Scuticociliatia</taxon>
        <taxon>Philasterida</taxon>
        <taxon>Pseudocohnilembidae</taxon>
        <taxon>Pseudocohnilembus</taxon>
    </lineage>
</organism>
<dbReference type="EMBL" id="LDAU01000113">
    <property type="protein sequence ID" value="KRX04692.1"/>
    <property type="molecule type" value="Genomic_DNA"/>
</dbReference>
<feature type="transmembrane region" description="Helical" evidence="1">
    <location>
        <begin position="113"/>
        <end position="134"/>
    </location>
</feature>
<keyword evidence="1" id="KW-0812">Transmembrane</keyword>
<gene>
    <name evidence="2" type="ORF">PPERSA_09484</name>
</gene>
<comment type="caution">
    <text evidence="2">The sequence shown here is derived from an EMBL/GenBank/DDBJ whole genome shotgun (WGS) entry which is preliminary data.</text>
</comment>
<sequence>MQEKDEEQISSQNINQLPNIQQAKDENLPIYLQFKQYFWDIGIKKHFDLIDSFLLLFQKDLAQKYTQEQIEQRNFMKNVIFGTSLVGTLATTAKLATGLSFLIGIPFNPIGDVILLTKWSLFLVSCSTMPVLYFSPMFMDILESQYEDYVNKIQKPVDLYADTEMLSPVVYYFKHFL</sequence>
<name>A0A0V0QR12_PSEPJ</name>
<reference evidence="2 3" key="1">
    <citation type="journal article" date="2015" name="Sci. Rep.">
        <title>Genome of the facultative scuticociliatosis pathogen Pseudocohnilembus persalinus provides insight into its virulence through horizontal gene transfer.</title>
        <authorList>
            <person name="Xiong J."/>
            <person name="Wang G."/>
            <person name="Cheng J."/>
            <person name="Tian M."/>
            <person name="Pan X."/>
            <person name="Warren A."/>
            <person name="Jiang C."/>
            <person name="Yuan D."/>
            <person name="Miao W."/>
        </authorList>
    </citation>
    <scope>NUCLEOTIDE SEQUENCE [LARGE SCALE GENOMIC DNA]</scope>
    <source>
        <strain evidence="2">36N120E</strain>
    </source>
</reference>
<accession>A0A0V0QR12</accession>